<protein>
    <submittedName>
        <fullName evidence="1">DUF2378 family protein</fullName>
    </submittedName>
</protein>
<keyword evidence="2" id="KW-1185">Reference proteome</keyword>
<accession>A0ABY9WP63</accession>
<evidence type="ECO:0000313" key="2">
    <source>
        <dbReference type="Proteomes" id="UP001611383"/>
    </source>
</evidence>
<dbReference type="Proteomes" id="UP001611383">
    <property type="component" value="Chromosome"/>
</dbReference>
<sequence>MRCQGSVMPPEKLVFATAIEALFVRELGATLTPLARRWLREAGLDLAHPLDVSYPLEQWRMFVRVGAEALYPHLPPSEAHWWMGIHFMEGYLQTSMGRVVAELAPVLGPRRMLERIGRDLRGFNNFSEVRLEDAPRHVELWVNDIFGNYSSFVAGFILRAQQVAGARNVHVDEWSSDGTACTFLVRWREAVVPQVANG</sequence>
<dbReference type="NCBIfam" id="TIGR02265">
    <property type="entry name" value="Mxa_TIGR02265"/>
    <property type="match status" value="1"/>
</dbReference>
<evidence type="ECO:0000313" key="1">
    <source>
        <dbReference type="EMBL" id="WNG43522.1"/>
    </source>
</evidence>
<organism evidence="1 2">
    <name type="scientific">Archangium minus</name>
    <dbReference type="NCBI Taxonomy" id="83450"/>
    <lineage>
        <taxon>Bacteria</taxon>
        <taxon>Pseudomonadati</taxon>
        <taxon>Myxococcota</taxon>
        <taxon>Myxococcia</taxon>
        <taxon>Myxococcales</taxon>
        <taxon>Cystobacterineae</taxon>
        <taxon>Archangiaceae</taxon>
        <taxon>Archangium</taxon>
    </lineage>
</organism>
<dbReference type="InterPro" id="IPR011751">
    <property type="entry name" value="Mxa_paralog_2265"/>
</dbReference>
<gene>
    <name evidence="1" type="ORF">F0U60_04975</name>
</gene>
<name>A0ABY9WP63_9BACT</name>
<dbReference type="Pfam" id="PF09536">
    <property type="entry name" value="DUF2378"/>
    <property type="match status" value="1"/>
</dbReference>
<reference evidence="1 2" key="1">
    <citation type="submission" date="2019-08" db="EMBL/GenBank/DDBJ databases">
        <title>Archangium and Cystobacter genomes.</title>
        <authorList>
            <person name="Chen I.-C.K."/>
            <person name="Wielgoss S."/>
        </authorList>
    </citation>
    <scope>NUCLEOTIDE SEQUENCE [LARGE SCALE GENOMIC DNA]</scope>
    <source>
        <strain evidence="1 2">Cbm 6</strain>
    </source>
</reference>
<dbReference type="EMBL" id="CP043494">
    <property type="protein sequence ID" value="WNG43522.1"/>
    <property type="molecule type" value="Genomic_DNA"/>
</dbReference>
<proteinExistence type="predicted"/>